<dbReference type="Gene3D" id="3.30.470.20">
    <property type="entry name" value="ATP-grasp fold, B domain"/>
    <property type="match status" value="1"/>
</dbReference>
<dbReference type="Gene3D" id="2.30.36.100">
    <property type="match status" value="1"/>
</dbReference>
<name>E3GXI1_METFV</name>
<dbReference type="InterPro" id="IPR011761">
    <property type="entry name" value="ATP-grasp"/>
</dbReference>
<gene>
    <name evidence="3" type="ordered locus">Mfer_0210</name>
</gene>
<dbReference type="SUPFAM" id="SSF56059">
    <property type="entry name" value="Glutathione synthetase ATP-binding domain-like"/>
    <property type="match status" value="1"/>
</dbReference>
<dbReference type="PIRSF" id="PIRSF016766">
    <property type="entry name" value="UCP016766_ATPgrasp"/>
    <property type="match status" value="1"/>
</dbReference>
<keyword evidence="1" id="KW-0547">Nucleotide-binding</keyword>
<dbReference type="GO" id="GO:0046872">
    <property type="term" value="F:metal ion binding"/>
    <property type="evidence" value="ECO:0007669"/>
    <property type="project" value="InterPro"/>
</dbReference>
<organism evidence="3 4">
    <name type="scientific">Methanothermus fervidus (strain ATCC 43054 / DSM 2088 / JCM 10308 / V24 S)</name>
    <dbReference type="NCBI Taxonomy" id="523846"/>
    <lineage>
        <taxon>Archaea</taxon>
        <taxon>Methanobacteriati</taxon>
        <taxon>Methanobacteriota</taxon>
        <taxon>Methanomada group</taxon>
        <taxon>Methanobacteria</taxon>
        <taxon>Methanobacteriales</taxon>
        <taxon>Methanothermaceae</taxon>
        <taxon>Methanothermus</taxon>
    </lineage>
</organism>
<dbReference type="KEGG" id="mfv:Mfer_0210"/>
<dbReference type="GO" id="GO:0005524">
    <property type="term" value="F:ATP binding"/>
    <property type="evidence" value="ECO:0007669"/>
    <property type="project" value="UniProtKB-UniRule"/>
</dbReference>
<accession>E3GXI1</accession>
<keyword evidence="4" id="KW-1185">Reference proteome</keyword>
<evidence type="ECO:0000256" key="1">
    <source>
        <dbReference type="PROSITE-ProRule" id="PRU00409"/>
    </source>
</evidence>
<proteinExistence type="predicted"/>
<dbReference type="InterPro" id="IPR024710">
    <property type="entry name" value="MfnD"/>
</dbReference>
<evidence type="ECO:0000313" key="4">
    <source>
        <dbReference type="Proteomes" id="UP000002315"/>
    </source>
</evidence>
<evidence type="ECO:0000259" key="2">
    <source>
        <dbReference type="PROSITE" id="PS50975"/>
    </source>
</evidence>
<dbReference type="AlphaFoldDB" id="E3GXI1"/>
<dbReference type="Proteomes" id="UP000002315">
    <property type="component" value="Chromosome"/>
</dbReference>
<dbReference type="PROSITE" id="PS50975">
    <property type="entry name" value="ATP_GRASP"/>
    <property type="match status" value="1"/>
</dbReference>
<dbReference type="EMBL" id="CP002278">
    <property type="protein sequence ID" value="ADP77013.1"/>
    <property type="molecule type" value="Genomic_DNA"/>
</dbReference>
<dbReference type="Pfam" id="PF02655">
    <property type="entry name" value="ATP-grasp_3"/>
    <property type="match status" value="1"/>
</dbReference>
<feature type="domain" description="ATP-grasp" evidence="2">
    <location>
        <begin position="118"/>
        <end position="299"/>
    </location>
</feature>
<dbReference type="HOGENOM" id="CLU_059501_1_0_2"/>
<dbReference type="STRING" id="523846.Mfer_0210"/>
<reference evidence="3 4" key="1">
    <citation type="journal article" date="2010" name="Stand. Genomic Sci.">
        <title>Complete genome sequence of Methanothermus fervidus type strain (V24S).</title>
        <authorList>
            <person name="Anderson I."/>
            <person name="Djao O.D."/>
            <person name="Misra M."/>
            <person name="Chertkov O."/>
            <person name="Nolan M."/>
            <person name="Lucas S."/>
            <person name="Lapidus A."/>
            <person name="Del Rio T.G."/>
            <person name="Tice H."/>
            <person name="Cheng J.F."/>
            <person name="Tapia R."/>
            <person name="Han C."/>
            <person name="Goodwin L."/>
            <person name="Pitluck S."/>
            <person name="Liolios K."/>
            <person name="Ivanova N."/>
            <person name="Mavromatis K."/>
            <person name="Mikhailova N."/>
            <person name="Pati A."/>
            <person name="Brambilla E."/>
            <person name="Chen A."/>
            <person name="Palaniappan K."/>
            <person name="Land M."/>
            <person name="Hauser L."/>
            <person name="Chang Y.J."/>
            <person name="Jeffries C.D."/>
            <person name="Sikorski J."/>
            <person name="Spring S."/>
            <person name="Rohde M."/>
            <person name="Eichinger K."/>
            <person name="Huber H."/>
            <person name="Wirth R."/>
            <person name="Goker M."/>
            <person name="Detter J.C."/>
            <person name="Woyke T."/>
            <person name="Bristow J."/>
            <person name="Eisen J.A."/>
            <person name="Markowitz V."/>
            <person name="Hugenholtz P."/>
            <person name="Klenk H.P."/>
            <person name="Kyrpides N.C."/>
        </authorList>
    </citation>
    <scope>NUCLEOTIDE SEQUENCE [LARGE SCALE GENOMIC DNA]</scope>
    <source>
        <strain evidence="4">ATCC 43054 / DSM 2088 / JCM 10308 / V24 S</strain>
    </source>
</reference>
<dbReference type="Gene3D" id="3.40.50.11770">
    <property type="match status" value="1"/>
</dbReference>
<keyword evidence="1" id="KW-0067">ATP-binding</keyword>
<evidence type="ECO:0000313" key="3">
    <source>
        <dbReference type="EMBL" id="ADP77013.1"/>
    </source>
</evidence>
<protein>
    <recommendedName>
        <fullName evidence="2">ATP-grasp domain-containing protein</fullName>
    </recommendedName>
</protein>
<dbReference type="InterPro" id="IPR003806">
    <property type="entry name" value="ATP-grasp_PylC-type"/>
</dbReference>
<sequence>MILVFEYATAQGLNDPELLIEGKAMLEAILKDLDGLDACYLISENIGEIRKFKTIRPLFLKKNESIYDWLEKNISNFNSCFFVAPESDMELYKLTKLIEDSGIKIIGSNSDAVLKCSDKWLTYKSLKNKVNVIETYKVKNYKKEKIDGKLVLKPRDGVSCQNIKILDSIEELSLKKIDNEKYLLQKFIEGKHVSVSLLSNGKIAVPISLNRQYISIKNGKMRYLGGLVPYKHPNAKSIMKTAKNAVESIDGIKGYVGVDLVVSDRVYVVEINSRVTTPYIALRELVNFNLGEAIINSVEGILPSEVSINAKSCIEFKKEDKDLKLVRIDENCGI</sequence>